<evidence type="ECO:0000259" key="6">
    <source>
        <dbReference type="PROSITE" id="PS51007"/>
    </source>
</evidence>
<dbReference type="PANTHER" id="PTHR35008:SF8">
    <property type="entry name" value="ALCOHOL DEHYDROGENASE CYTOCHROME C SUBUNIT"/>
    <property type="match status" value="1"/>
</dbReference>
<sequence length="139" mass="15156">MRYGLVIWTGLLLIVLAASCQSDEQVEFARYYSGGSTLYITHCQNCHGEKGEGLQALIPPLTDATYLKNNRSSLACYVKNGLKGKITVAGRNFEGEMPAATDLSPIEIAKVLTYVTNSFGNKAGVLNLQHVQADLEKCR</sequence>
<keyword evidence="3 4" id="KW-0408">Iron</keyword>
<dbReference type="Gene3D" id="1.10.760.10">
    <property type="entry name" value="Cytochrome c-like domain"/>
    <property type="match status" value="1"/>
</dbReference>
<evidence type="ECO:0000256" key="5">
    <source>
        <dbReference type="SAM" id="SignalP"/>
    </source>
</evidence>
<protein>
    <submittedName>
        <fullName evidence="7">Mono/diheme cytochrome c family protein</fullName>
    </submittedName>
</protein>
<dbReference type="InterPro" id="IPR009056">
    <property type="entry name" value="Cyt_c-like_dom"/>
</dbReference>
<organism evidence="7 8">
    <name type="scientific">Mucilaginibacter pocheonensis</name>
    <dbReference type="NCBI Taxonomy" id="398050"/>
    <lineage>
        <taxon>Bacteria</taxon>
        <taxon>Pseudomonadati</taxon>
        <taxon>Bacteroidota</taxon>
        <taxon>Sphingobacteriia</taxon>
        <taxon>Sphingobacteriales</taxon>
        <taxon>Sphingobacteriaceae</taxon>
        <taxon>Mucilaginibacter</taxon>
    </lineage>
</organism>
<dbReference type="InterPro" id="IPR036909">
    <property type="entry name" value="Cyt_c-like_dom_sf"/>
</dbReference>
<dbReference type="SUPFAM" id="SSF46626">
    <property type="entry name" value="Cytochrome c"/>
    <property type="match status" value="1"/>
</dbReference>
<feature type="domain" description="Cytochrome c" evidence="6">
    <location>
        <begin position="30"/>
        <end position="119"/>
    </location>
</feature>
<keyword evidence="2 4" id="KW-0479">Metal-binding</keyword>
<feature type="signal peptide" evidence="5">
    <location>
        <begin position="1"/>
        <end position="22"/>
    </location>
</feature>
<dbReference type="InterPro" id="IPR051459">
    <property type="entry name" value="Cytochrome_c-type_DH"/>
</dbReference>
<dbReference type="RefSeq" id="WP_310097224.1">
    <property type="nucleotide sequence ID" value="NZ_JAVDUU010000003.1"/>
</dbReference>
<reference evidence="7 8" key="1">
    <citation type="submission" date="2023-07" db="EMBL/GenBank/DDBJ databases">
        <title>Sorghum-associated microbial communities from plants grown in Nebraska, USA.</title>
        <authorList>
            <person name="Schachtman D."/>
        </authorList>
    </citation>
    <scope>NUCLEOTIDE SEQUENCE [LARGE SCALE GENOMIC DNA]</scope>
    <source>
        <strain evidence="7 8">3262</strain>
    </source>
</reference>
<name>A0ABU1TD03_9SPHI</name>
<dbReference type="PANTHER" id="PTHR35008">
    <property type="entry name" value="BLL4482 PROTEIN-RELATED"/>
    <property type="match status" value="1"/>
</dbReference>
<evidence type="ECO:0000256" key="1">
    <source>
        <dbReference type="ARBA" id="ARBA00022617"/>
    </source>
</evidence>
<evidence type="ECO:0000256" key="2">
    <source>
        <dbReference type="ARBA" id="ARBA00022723"/>
    </source>
</evidence>
<dbReference type="EMBL" id="JAVDUU010000003">
    <property type="protein sequence ID" value="MDR6943267.1"/>
    <property type="molecule type" value="Genomic_DNA"/>
</dbReference>
<dbReference type="Proteomes" id="UP001247620">
    <property type="component" value="Unassembled WGS sequence"/>
</dbReference>
<feature type="chain" id="PRO_5045174817" evidence="5">
    <location>
        <begin position="23"/>
        <end position="139"/>
    </location>
</feature>
<keyword evidence="1 4" id="KW-0349">Heme</keyword>
<evidence type="ECO:0000256" key="4">
    <source>
        <dbReference type="PROSITE-ProRule" id="PRU00433"/>
    </source>
</evidence>
<dbReference type="Pfam" id="PF00034">
    <property type="entry name" value="Cytochrom_C"/>
    <property type="match status" value="1"/>
</dbReference>
<proteinExistence type="predicted"/>
<keyword evidence="5" id="KW-0732">Signal</keyword>
<dbReference type="PROSITE" id="PS51257">
    <property type="entry name" value="PROKAR_LIPOPROTEIN"/>
    <property type="match status" value="1"/>
</dbReference>
<keyword evidence="8" id="KW-1185">Reference proteome</keyword>
<dbReference type="PROSITE" id="PS51007">
    <property type="entry name" value="CYTC"/>
    <property type="match status" value="1"/>
</dbReference>
<evidence type="ECO:0000313" key="7">
    <source>
        <dbReference type="EMBL" id="MDR6943267.1"/>
    </source>
</evidence>
<evidence type="ECO:0000313" key="8">
    <source>
        <dbReference type="Proteomes" id="UP001247620"/>
    </source>
</evidence>
<evidence type="ECO:0000256" key="3">
    <source>
        <dbReference type="ARBA" id="ARBA00023004"/>
    </source>
</evidence>
<accession>A0ABU1TD03</accession>
<gene>
    <name evidence="7" type="ORF">J2W55_003120</name>
</gene>
<comment type="caution">
    <text evidence="7">The sequence shown here is derived from an EMBL/GenBank/DDBJ whole genome shotgun (WGS) entry which is preliminary data.</text>
</comment>